<keyword evidence="3" id="KW-1185">Reference proteome</keyword>
<evidence type="ECO:0000313" key="3">
    <source>
        <dbReference type="Proteomes" id="UP000284219"/>
    </source>
</evidence>
<gene>
    <name evidence="2" type="ORF">BEP19_15130</name>
</gene>
<protein>
    <submittedName>
        <fullName evidence="2">Uncharacterized protein</fullName>
    </submittedName>
</protein>
<dbReference type="OrthoDB" id="2679513at2"/>
<feature type="region of interest" description="Disordered" evidence="1">
    <location>
        <begin position="76"/>
        <end position="98"/>
    </location>
</feature>
<reference evidence="2 3" key="1">
    <citation type="submission" date="2016-08" db="EMBL/GenBank/DDBJ databases">
        <title>Novel Firmicute Genomes.</title>
        <authorList>
            <person name="Poppleton D.I."/>
            <person name="Gribaldo S."/>
        </authorList>
    </citation>
    <scope>NUCLEOTIDE SEQUENCE [LARGE SCALE GENOMIC DNA]</scope>
    <source>
        <strain evidence="2 3">RAOx-1</strain>
    </source>
</reference>
<comment type="caution">
    <text evidence="2">The sequence shown here is derived from an EMBL/GenBank/DDBJ whole genome shotgun (WGS) entry which is preliminary data.</text>
</comment>
<evidence type="ECO:0000313" key="2">
    <source>
        <dbReference type="EMBL" id="RKD21013.1"/>
    </source>
</evidence>
<evidence type="ECO:0000256" key="1">
    <source>
        <dbReference type="SAM" id="MobiDB-lite"/>
    </source>
</evidence>
<accession>A0A419SDP8</accession>
<sequence length="98" mass="11654">MWVVENYRPFEPTYGRGKHFKTGTKFVWEVADVVHGGRILFRFTTVDGRNNCIVTMRELDYFIEVSDEALQKLLEQYRQSQQQRNKNDPRSDEPPKSQ</sequence>
<organism evidence="2 3">
    <name type="scientific">Ammoniphilus oxalaticus</name>
    <dbReference type="NCBI Taxonomy" id="66863"/>
    <lineage>
        <taxon>Bacteria</taxon>
        <taxon>Bacillati</taxon>
        <taxon>Bacillota</taxon>
        <taxon>Bacilli</taxon>
        <taxon>Bacillales</taxon>
        <taxon>Paenibacillaceae</taxon>
        <taxon>Aneurinibacillus group</taxon>
        <taxon>Ammoniphilus</taxon>
    </lineage>
</organism>
<dbReference type="Proteomes" id="UP000284219">
    <property type="component" value="Unassembled WGS sequence"/>
</dbReference>
<dbReference type="EMBL" id="MCHY01000013">
    <property type="protein sequence ID" value="RKD21013.1"/>
    <property type="molecule type" value="Genomic_DNA"/>
</dbReference>
<dbReference type="AlphaFoldDB" id="A0A419SDP8"/>
<feature type="compositionally biased region" description="Basic and acidic residues" evidence="1">
    <location>
        <begin position="85"/>
        <end position="98"/>
    </location>
</feature>
<proteinExistence type="predicted"/>
<dbReference type="RefSeq" id="WP_120191079.1">
    <property type="nucleotide sequence ID" value="NZ_MCHY01000013.1"/>
</dbReference>
<name>A0A419SDP8_9BACL</name>